<dbReference type="AlphaFoldDB" id="A0A3Q2G1V2"/>
<keyword evidence="5 7" id="KW-0732">Signal</keyword>
<evidence type="ECO:0000256" key="7">
    <source>
        <dbReference type="SAM" id="SignalP"/>
    </source>
</evidence>
<dbReference type="PANTHER" id="PTHR11250:SF5">
    <property type="entry name" value="PROTACHYKININ-1-LIKE ISOFORM X1-RELATED"/>
    <property type="match status" value="1"/>
</dbReference>
<protein>
    <submittedName>
        <fullName evidence="8">Uncharacterized protein</fullName>
    </submittedName>
</protein>
<comment type="similarity">
    <text evidence="2">Belongs to the tachykinin family.</text>
</comment>
<evidence type="ECO:0000313" key="9">
    <source>
        <dbReference type="Proteomes" id="UP000265020"/>
    </source>
</evidence>
<organism evidence="8 9">
    <name type="scientific">Cyprinodon variegatus</name>
    <name type="common">Sheepshead minnow</name>
    <dbReference type="NCBI Taxonomy" id="28743"/>
    <lineage>
        <taxon>Eukaryota</taxon>
        <taxon>Metazoa</taxon>
        <taxon>Chordata</taxon>
        <taxon>Craniata</taxon>
        <taxon>Vertebrata</taxon>
        <taxon>Euteleostomi</taxon>
        <taxon>Actinopterygii</taxon>
        <taxon>Neopterygii</taxon>
        <taxon>Teleostei</taxon>
        <taxon>Neoteleostei</taxon>
        <taxon>Acanthomorphata</taxon>
        <taxon>Ovalentaria</taxon>
        <taxon>Atherinomorphae</taxon>
        <taxon>Cyprinodontiformes</taxon>
        <taxon>Cyprinodontidae</taxon>
        <taxon>Cyprinodon</taxon>
    </lineage>
</organism>
<evidence type="ECO:0000256" key="4">
    <source>
        <dbReference type="ARBA" id="ARBA00022685"/>
    </source>
</evidence>
<dbReference type="Proteomes" id="UP000265020">
    <property type="component" value="Unassembled WGS sequence"/>
</dbReference>
<dbReference type="PANTHER" id="PTHR11250">
    <property type="entry name" value="TACHYKININ"/>
    <property type="match status" value="1"/>
</dbReference>
<dbReference type="PROSITE" id="PS00267">
    <property type="entry name" value="TACHYKININ"/>
    <property type="match status" value="2"/>
</dbReference>
<keyword evidence="6" id="KW-0027">Amidation</keyword>
<comment type="subcellular location">
    <subcellularLocation>
        <location evidence="1">Secreted</location>
    </subcellularLocation>
</comment>
<feature type="signal peptide" evidence="7">
    <location>
        <begin position="1"/>
        <end position="22"/>
    </location>
</feature>
<evidence type="ECO:0000256" key="3">
    <source>
        <dbReference type="ARBA" id="ARBA00022525"/>
    </source>
</evidence>
<evidence type="ECO:0000256" key="6">
    <source>
        <dbReference type="ARBA" id="ARBA00022815"/>
    </source>
</evidence>
<sequence length="133" mass="15406">MKKWKIQLVVMTFCVLVQTSKGWTSATEEERQLSTHWQDESVDKRLISPLETLMKRSKALRFYGLMGRRAEPKIQFQAKKRNKGEAFVGLMGRSVSSEEPLNAVIPYVTTEEIHDPEKPSKQGPLKEWIHISY</sequence>
<dbReference type="Ensembl" id="ENSCVAT00000031696.1">
    <property type="protein sequence ID" value="ENSCVAP00000015875.1"/>
    <property type="gene ID" value="ENSCVAG00000018719.1"/>
</dbReference>
<proteinExistence type="inferred from homology"/>
<evidence type="ECO:0000256" key="5">
    <source>
        <dbReference type="ARBA" id="ARBA00022729"/>
    </source>
</evidence>
<feature type="chain" id="PRO_5018776139" evidence="7">
    <location>
        <begin position="23"/>
        <end position="133"/>
    </location>
</feature>
<evidence type="ECO:0000256" key="2">
    <source>
        <dbReference type="ARBA" id="ARBA00007518"/>
    </source>
</evidence>
<reference evidence="8" key="2">
    <citation type="submission" date="2025-09" db="UniProtKB">
        <authorList>
            <consortium name="Ensembl"/>
        </authorList>
    </citation>
    <scope>IDENTIFICATION</scope>
</reference>
<keyword evidence="3" id="KW-0964">Secreted</keyword>
<evidence type="ECO:0000313" key="8">
    <source>
        <dbReference type="Ensembl" id="ENSCVAP00000015875.1"/>
    </source>
</evidence>
<dbReference type="GeneTree" id="ENSGT00940000176912"/>
<evidence type="ECO:0000256" key="1">
    <source>
        <dbReference type="ARBA" id="ARBA00004613"/>
    </source>
</evidence>
<reference evidence="8" key="1">
    <citation type="submission" date="2025-08" db="UniProtKB">
        <authorList>
            <consortium name="Ensembl"/>
        </authorList>
    </citation>
    <scope>IDENTIFICATION</scope>
</reference>
<dbReference type="OMA" id="WKIQLVV"/>
<name>A0A3Q2G1V2_CYPVA</name>
<keyword evidence="4" id="KW-0165">Cleavage on pair of basic residues</keyword>
<accession>A0A3Q2G1V2</accession>
<keyword evidence="9" id="KW-1185">Reference proteome</keyword>
<dbReference type="InterPro" id="IPR013055">
    <property type="entry name" value="Tachy_Neuro_lke_CS"/>
</dbReference>
<dbReference type="GO" id="GO:0005576">
    <property type="term" value="C:extracellular region"/>
    <property type="evidence" value="ECO:0007669"/>
    <property type="project" value="UniProtKB-SubCell"/>
</dbReference>